<dbReference type="Gene3D" id="1.10.150.240">
    <property type="entry name" value="Putative phosphatase, domain 2"/>
    <property type="match status" value="1"/>
</dbReference>
<dbReference type="AlphaFoldDB" id="A0A345ZRR4"/>
<organism evidence="1 2">
    <name type="scientific">Pseudolabrys taiwanensis</name>
    <dbReference type="NCBI Taxonomy" id="331696"/>
    <lineage>
        <taxon>Bacteria</taxon>
        <taxon>Pseudomonadati</taxon>
        <taxon>Pseudomonadota</taxon>
        <taxon>Alphaproteobacteria</taxon>
        <taxon>Hyphomicrobiales</taxon>
        <taxon>Xanthobacteraceae</taxon>
        <taxon>Pseudolabrys</taxon>
    </lineage>
</organism>
<dbReference type="Proteomes" id="UP000254889">
    <property type="component" value="Chromosome"/>
</dbReference>
<dbReference type="InterPro" id="IPR023198">
    <property type="entry name" value="PGP-like_dom2"/>
</dbReference>
<dbReference type="InterPro" id="IPR006439">
    <property type="entry name" value="HAD-SF_hydro_IA"/>
</dbReference>
<dbReference type="SFLD" id="SFLDG01135">
    <property type="entry name" value="C1.5.6:_HAD__Beta-PGM__Phospha"/>
    <property type="match status" value="1"/>
</dbReference>
<dbReference type="GO" id="GO:0005829">
    <property type="term" value="C:cytosol"/>
    <property type="evidence" value="ECO:0007669"/>
    <property type="project" value="TreeGrafter"/>
</dbReference>
<name>A0A345ZRR4_9HYPH</name>
<dbReference type="PANTHER" id="PTHR43434:SF24">
    <property type="entry name" value="HYDROLASE-RELATED"/>
    <property type="match status" value="1"/>
</dbReference>
<dbReference type="Gene3D" id="3.40.50.1000">
    <property type="entry name" value="HAD superfamily/HAD-like"/>
    <property type="match status" value="1"/>
</dbReference>
<sequence length="231" mass="24359">MKLVLFDVDGTLIDSQRIICAAMRQAYEDHGMVCPPVPQVLSIVGLSLEHAFRRLAGDADHPIDSLAARYKEAFFALRAAGTEPSPLYPGARAAIDALRGRDDIVLGLATGKSRRGVAAMVEQHDLQGIFVTVQTSDTAPSKPDPAMVLQAMRETGVDADDTVMIGDTAFDMAMARAAGATAVGVSWGYHPIADLYAAGAGQVIDTFDALAPAVEKLWPATPRTINAASPA</sequence>
<dbReference type="NCBIfam" id="TIGR01509">
    <property type="entry name" value="HAD-SF-IA-v3"/>
    <property type="match status" value="1"/>
</dbReference>
<dbReference type="InterPro" id="IPR041492">
    <property type="entry name" value="HAD_2"/>
</dbReference>
<dbReference type="NCBIfam" id="TIGR01549">
    <property type="entry name" value="HAD-SF-IA-v1"/>
    <property type="match status" value="1"/>
</dbReference>
<reference evidence="1 2" key="1">
    <citation type="submission" date="2018-07" db="EMBL/GenBank/DDBJ databases">
        <authorList>
            <person name="Quirk P.G."/>
            <person name="Krulwich T.A."/>
        </authorList>
    </citation>
    <scope>NUCLEOTIDE SEQUENCE [LARGE SCALE GENOMIC DNA]</scope>
    <source>
        <strain evidence="1 2">CC-BB4</strain>
    </source>
</reference>
<dbReference type="Pfam" id="PF13419">
    <property type="entry name" value="HAD_2"/>
    <property type="match status" value="1"/>
</dbReference>
<dbReference type="KEGG" id="ptaw:DW352_03195"/>
<dbReference type="SFLD" id="SFLDG01129">
    <property type="entry name" value="C1.5:_HAD__Beta-PGM__Phosphata"/>
    <property type="match status" value="1"/>
</dbReference>
<dbReference type="RefSeq" id="WP_115688473.1">
    <property type="nucleotide sequence ID" value="NZ_CP031417.1"/>
</dbReference>
<protein>
    <submittedName>
        <fullName evidence="1">HAD family hydrolase</fullName>
    </submittedName>
</protein>
<dbReference type="PANTHER" id="PTHR43434">
    <property type="entry name" value="PHOSPHOGLYCOLATE PHOSPHATASE"/>
    <property type="match status" value="1"/>
</dbReference>
<dbReference type="EMBL" id="CP031417">
    <property type="protein sequence ID" value="AXK79611.1"/>
    <property type="molecule type" value="Genomic_DNA"/>
</dbReference>
<keyword evidence="1" id="KW-0378">Hydrolase</keyword>
<dbReference type="InterPro" id="IPR023214">
    <property type="entry name" value="HAD_sf"/>
</dbReference>
<dbReference type="GO" id="GO:0008967">
    <property type="term" value="F:phosphoglycolate phosphatase activity"/>
    <property type="evidence" value="ECO:0007669"/>
    <property type="project" value="TreeGrafter"/>
</dbReference>
<dbReference type="InterPro" id="IPR050155">
    <property type="entry name" value="HAD-like_hydrolase_sf"/>
</dbReference>
<dbReference type="SUPFAM" id="SSF56784">
    <property type="entry name" value="HAD-like"/>
    <property type="match status" value="1"/>
</dbReference>
<keyword evidence="2" id="KW-1185">Reference proteome</keyword>
<dbReference type="GO" id="GO:0006281">
    <property type="term" value="P:DNA repair"/>
    <property type="evidence" value="ECO:0007669"/>
    <property type="project" value="TreeGrafter"/>
</dbReference>
<dbReference type="InterPro" id="IPR036412">
    <property type="entry name" value="HAD-like_sf"/>
</dbReference>
<dbReference type="OrthoDB" id="9782449at2"/>
<evidence type="ECO:0000313" key="2">
    <source>
        <dbReference type="Proteomes" id="UP000254889"/>
    </source>
</evidence>
<evidence type="ECO:0000313" key="1">
    <source>
        <dbReference type="EMBL" id="AXK79611.1"/>
    </source>
</evidence>
<accession>A0A345ZRR4</accession>
<gene>
    <name evidence="1" type="ORF">DW352_03195</name>
</gene>
<proteinExistence type="predicted"/>
<dbReference type="SFLD" id="SFLDS00003">
    <property type="entry name" value="Haloacid_Dehalogenase"/>
    <property type="match status" value="1"/>
</dbReference>